<reference evidence="2 3" key="1">
    <citation type="submission" date="2014-09" db="EMBL/GenBank/DDBJ databases">
        <title>Draft Genome Sequence of Draconibacterium sp. JN14CK-3.</title>
        <authorList>
            <person name="Dong C."/>
            <person name="Lai Q."/>
            <person name="Shao Z."/>
        </authorList>
    </citation>
    <scope>NUCLEOTIDE SEQUENCE [LARGE SCALE GENOMIC DNA]</scope>
    <source>
        <strain evidence="2 3">JN14CK-3</strain>
    </source>
</reference>
<gene>
    <name evidence="2" type="ORF">LH29_13465</name>
</gene>
<dbReference type="AlphaFoldDB" id="A0A0D8J960"/>
<proteinExistence type="predicted"/>
<name>A0A0D8J960_9BACT</name>
<evidence type="ECO:0000256" key="1">
    <source>
        <dbReference type="SAM" id="SignalP"/>
    </source>
</evidence>
<dbReference type="STRING" id="1544798.LH29_13465"/>
<dbReference type="RefSeq" id="WP_045030453.1">
    <property type="nucleotide sequence ID" value="NZ_JRHC01000003.1"/>
</dbReference>
<sequence length="296" mass="33915">MNIIKLKRYKQILIATLLLFSMVKSGAQDSQIPQGELSFYLKEVNSMLHVELFDNGSGETCFGAGVQYNYYVTRGLSFSGGLEYQPYRSKIILDDFTDSYSLIDSEGDDMIFRSSANLYRERHTVRMLNIPLLVQWETKGLSTSFFTATGIQLGIPLAANYKATVDGLETAGYFPQWDALLTSPRFMGFGEWDTQQSGKEKLKLKSSYSFLFELGIKQRLKNEFRHLYVSVYLELGLNDLKNEKNQQTLISYNVENPTDFHFSSVIYSYSQASGYNYVNKIKSQSVGFRIRYSFGW</sequence>
<evidence type="ECO:0008006" key="4">
    <source>
        <dbReference type="Google" id="ProtNLM"/>
    </source>
</evidence>
<comment type="caution">
    <text evidence="2">The sequence shown here is derived from an EMBL/GenBank/DDBJ whole genome shotgun (WGS) entry which is preliminary data.</text>
</comment>
<dbReference type="OrthoDB" id="997094at2"/>
<evidence type="ECO:0000313" key="3">
    <source>
        <dbReference type="Proteomes" id="UP000032544"/>
    </source>
</evidence>
<feature type="chain" id="PRO_5002331306" description="Outer membrane protein beta-barrel domain-containing protein" evidence="1">
    <location>
        <begin position="28"/>
        <end position="296"/>
    </location>
</feature>
<organism evidence="2 3">
    <name type="scientific">Draconibacterium sediminis</name>
    <dbReference type="NCBI Taxonomy" id="1544798"/>
    <lineage>
        <taxon>Bacteria</taxon>
        <taxon>Pseudomonadati</taxon>
        <taxon>Bacteroidota</taxon>
        <taxon>Bacteroidia</taxon>
        <taxon>Marinilabiliales</taxon>
        <taxon>Prolixibacteraceae</taxon>
        <taxon>Draconibacterium</taxon>
    </lineage>
</organism>
<keyword evidence="3" id="KW-1185">Reference proteome</keyword>
<dbReference type="Proteomes" id="UP000032544">
    <property type="component" value="Unassembled WGS sequence"/>
</dbReference>
<protein>
    <recommendedName>
        <fullName evidence="4">Outer membrane protein beta-barrel domain-containing protein</fullName>
    </recommendedName>
</protein>
<dbReference type="EMBL" id="JRHC01000003">
    <property type="protein sequence ID" value="KJF43259.1"/>
    <property type="molecule type" value="Genomic_DNA"/>
</dbReference>
<evidence type="ECO:0000313" key="2">
    <source>
        <dbReference type="EMBL" id="KJF43259.1"/>
    </source>
</evidence>
<accession>A0A0D8J960</accession>
<feature type="signal peptide" evidence="1">
    <location>
        <begin position="1"/>
        <end position="27"/>
    </location>
</feature>
<keyword evidence="1" id="KW-0732">Signal</keyword>